<name>A0A382A4M1_9ZZZZ</name>
<protein>
    <recommendedName>
        <fullName evidence="3">VCBS repeat-containing protein</fullName>
    </recommendedName>
</protein>
<accession>A0A382A4M1</accession>
<evidence type="ECO:0008006" key="3">
    <source>
        <dbReference type="Google" id="ProtNLM"/>
    </source>
</evidence>
<evidence type="ECO:0000313" key="2">
    <source>
        <dbReference type="EMBL" id="SVA96456.1"/>
    </source>
</evidence>
<dbReference type="AlphaFoldDB" id="A0A382A4M1"/>
<keyword evidence="1" id="KW-0732">Signal</keyword>
<sequence>MNLVFGMMLILLAGVSTLFGKEGGVVVTPLDLPAKGKDGFQLLATQTTGLSPKSKYFPLKNVPIRETGHSGLGVGDVNGDGLVDLYVCGMESANALYINKGNWKFEDQTEAAGVACRGWRLSGAIFADVDGDGDLDLTLTSLLDGRNFMYLNDGQGRFTENRGVGWVYNPRGGTVSATFADVDGDGDLDMYTTGFVKVFLNEELDMDYALEIQKLGLNAIREKRIPPEIFWEYYDIDEKSHIEGLFKGEGAIPQMRPAYMEDQLYLNNGKGGFVAVSDRERRFVDYQGRLMKRPRDPSHEAIFRDIDGDGDPDLY</sequence>
<dbReference type="Gene3D" id="2.130.10.130">
    <property type="entry name" value="Integrin alpha, N-terminal"/>
    <property type="match status" value="1"/>
</dbReference>
<reference evidence="2" key="1">
    <citation type="submission" date="2018-05" db="EMBL/GenBank/DDBJ databases">
        <authorList>
            <person name="Lanie J.A."/>
            <person name="Ng W.-L."/>
            <person name="Kazmierczak K.M."/>
            <person name="Andrzejewski T.M."/>
            <person name="Davidsen T.M."/>
            <person name="Wayne K.J."/>
            <person name="Tettelin H."/>
            <person name="Glass J.I."/>
            <person name="Rusch D."/>
            <person name="Podicherti R."/>
            <person name="Tsui H.-C.T."/>
            <person name="Winkler M.E."/>
        </authorList>
    </citation>
    <scope>NUCLEOTIDE SEQUENCE</scope>
</reference>
<gene>
    <name evidence="2" type="ORF">METZ01_LOCUS149310</name>
</gene>
<organism evidence="2">
    <name type="scientific">marine metagenome</name>
    <dbReference type="NCBI Taxonomy" id="408172"/>
    <lineage>
        <taxon>unclassified sequences</taxon>
        <taxon>metagenomes</taxon>
        <taxon>ecological metagenomes</taxon>
    </lineage>
</organism>
<evidence type="ECO:0000256" key="1">
    <source>
        <dbReference type="ARBA" id="ARBA00022729"/>
    </source>
</evidence>
<dbReference type="EMBL" id="UINC01023889">
    <property type="protein sequence ID" value="SVA96456.1"/>
    <property type="molecule type" value="Genomic_DNA"/>
</dbReference>
<dbReference type="SUPFAM" id="SSF69318">
    <property type="entry name" value="Integrin alpha N-terminal domain"/>
    <property type="match status" value="1"/>
</dbReference>
<dbReference type="InterPro" id="IPR028994">
    <property type="entry name" value="Integrin_alpha_N"/>
</dbReference>
<dbReference type="Pfam" id="PF13517">
    <property type="entry name" value="FG-GAP_3"/>
    <property type="match status" value="2"/>
</dbReference>
<dbReference type="PANTHER" id="PTHR44103:SF1">
    <property type="entry name" value="PROPROTEIN CONVERTASE P"/>
    <property type="match status" value="1"/>
</dbReference>
<proteinExistence type="predicted"/>
<dbReference type="PANTHER" id="PTHR44103">
    <property type="entry name" value="PROPROTEIN CONVERTASE P"/>
    <property type="match status" value="1"/>
</dbReference>
<dbReference type="InterPro" id="IPR013517">
    <property type="entry name" value="FG-GAP"/>
</dbReference>
<feature type="non-terminal residue" evidence="2">
    <location>
        <position position="315"/>
    </location>
</feature>